<reference evidence="2" key="1">
    <citation type="submission" date="2023-06" db="EMBL/GenBank/DDBJ databases">
        <title>Robiginitalea aurantiacus sp. nov. and Algoriphagus sediminis sp. nov., isolated from coastal sediment.</title>
        <authorList>
            <person name="Zhou Z.Y."/>
            <person name="An J."/>
            <person name="Jia Y.W."/>
            <person name="Du Z.J."/>
        </authorList>
    </citation>
    <scope>NUCLEOTIDE SEQUENCE</scope>
    <source>
        <strain evidence="2">M39</strain>
    </source>
</reference>
<keyword evidence="1" id="KW-1133">Transmembrane helix</keyword>
<evidence type="ECO:0000313" key="2">
    <source>
        <dbReference type="EMBL" id="MDM9630271.1"/>
    </source>
</evidence>
<dbReference type="RefSeq" id="WP_289723630.1">
    <property type="nucleotide sequence ID" value="NZ_JAUDUY010000001.1"/>
</dbReference>
<organism evidence="2 3">
    <name type="scientific">Robiginitalea aurantiaca</name>
    <dbReference type="NCBI Taxonomy" id="3056915"/>
    <lineage>
        <taxon>Bacteria</taxon>
        <taxon>Pseudomonadati</taxon>
        <taxon>Bacteroidota</taxon>
        <taxon>Flavobacteriia</taxon>
        <taxon>Flavobacteriales</taxon>
        <taxon>Flavobacteriaceae</taxon>
        <taxon>Robiginitalea</taxon>
    </lineage>
</organism>
<evidence type="ECO:0000313" key="3">
    <source>
        <dbReference type="Proteomes" id="UP001174839"/>
    </source>
</evidence>
<feature type="transmembrane region" description="Helical" evidence="1">
    <location>
        <begin position="21"/>
        <end position="40"/>
    </location>
</feature>
<comment type="caution">
    <text evidence="2">The sequence shown here is derived from an EMBL/GenBank/DDBJ whole genome shotgun (WGS) entry which is preliminary data.</text>
</comment>
<keyword evidence="3" id="KW-1185">Reference proteome</keyword>
<name>A0ABT7WBH5_9FLAO</name>
<keyword evidence="1" id="KW-0472">Membrane</keyword>
<accession>A0ABT7WBH5</accession>
<gene>
    <name evidence="2" type="ORF">QU605_02235</name>
</gene>
<dbReference type="Pfam" id="PF19578">
    <property type="entry name" value="DUF6090"/>
    <property type="match status" value="1"/>
</dbReference>
<proteinExistence type="predicted"/>
<dbReference type="InterPro" id="IPR045749">
    <property type="entry name" value="DUF6090"/>
</dbReference>
<sequence length="243" mass="28596">MLRFFRQIRQRLLNDHKFSKYILYAVGEILLVVIGILIALQVNNWNEHRKLTEQKYSMLAELKSDLEETLSDLQIGKSLNESTIENYRIILAAIDNNEPHSDKIDRASFFINAFHVPRFRRTTYESLKSNTEILSNDSLKKTISDLYDRRFTYLTEDHLKIEWAIFNQQTLLYGNKYLRYKDSDVPMVYPVDLEKMKSDTGFINYLYGLIGLRKYGIGIYISTINGIEEVITAIEKEMKNLEK</sequence>
<protein>
    <submittedName>
        <fullName evidence="2">DUF6090 family protein</fullName>
    </submittedName>
</protein>
<keyword evidence="1" id="KW-0812">Transmembrane</keyword>
<dbReference type="Proteomes" id="UP001174839">
    <property type="component" value="Unassembled WGS sequence"/>
</dbReference>
<evidence type="ECO:0000256" key="1">
    <source>
        <dbReference type="SAM" id="Phobius"/>
    </source>
</evidence>
<dbReference type="EMBL" id="JAUDUY010000001">
    <property type="protein sequence ID" value="MDM9630271.1"/>
    <property type="molecule type" value="Genomic_DNA"/>
</dbReference>